<keyword evidence="4" id="KW-1185">Reference proteome</keyword>
<evidence type="ECO:0000256" key="1">
    <source>
        <dbReference type="SAM" id="MobiDB-lite"/>
    </source>
</evidence>
<keyword evidence="2" id="KW-0732">Signal</keyword>
<sequence>MKKVPLAVLISLCALTSAAYAQTEGGVTMSTDQQKAADVLQRAQDLQSRQSAAQSAQMPMQMPMHQHHNMHNRHGKSGMCCHKGHHAPQ</sequence>
<name>A0ABW0J5J8_9BURK</name>
<dbReference type="Proteomes" id="UP001596103">
    <property type="component" value="Unassembled WGS sequence"/>
</dbReference>
<comment type="caution">
    <text evidence="3">The sequence shown here is derived from an EMBL/GenBank/DDBJ whole genome shotgun (WGS) entry which is preliminary data.</text>
</comment>
<evidence type="ECO:0008006" key="5">
    <source>
        <dbReference type="Google" id="ProtNLM"/>
    </source>
</evidence>
<evidence type="ECO:0000313" key="4">
    <source>
        <dbReference type="Proteomes" id="UP001596103"/>
    </source>
</evidence>
<proteinExistence type="predicted"/>
<reference evidence="4" key="1">
    <citation type="journal article" date="2019" name="Int. J. Syst. Evol. Microbiol.">
        <title>The Global Catalogue of Microorganisms (GCM) 10K type strain sequencing project: providing services to taxonomists for standard genome sequencing and annotation.</title>
        <authorList>
            <consortium name="The Broad Institute Genomics Platform"/>
            <consortium name="The Broad Institute Genome Sequencing Center for Infectious Disease"/>
            <person name="Wu L."/>
            <person name="Ma J."/>
        </authorList>
    </citation>
    <scope>NUCLEOTIDE SEQUENCE [LARGE SCALE GENOMIC DNA]</scope>
    <source>
        <strain evidence="4">CCUG 56042</strain>
    </source>
</reference>
<evidence type="ECO:0000313" key="3">
    <source>
        <dbReference type="EMBL" id="MFC5428284.1"/>
    </source>
</evidence>
<dbReference type="EMBL" id="JBHSMP010000008">
    <property type="protein sequence ID" value="MFC5428284.1"/>
    <property type="molecule type" value="Genomic_DNA"/>
</dbReference>
<feature type="signal peptide" evidence="2">
    <location>
        <begin position="1"/>
        <end position="21"/>
    </location>
</feature>
<organism evidence="3 4">
    <name type="scientific">Paraburkholderia denitrificans</name>
    <dbReference type="NCBI Taxonomy" id="694025"/>
    <lineage>
        <taxon>Bacteria</taxon>
        <taxon>Pseudomonadati</taxon>
        <taxon>Pseudomonadota</taxon>
        <taxon>Betaproteobacteria</taxon>
        <taxon>Burkholderiales</taxon>
        <taxon>Burkholderiaceae</taxon>
        <taxon>Paraburkholderia</taxon>
    </lineage>
</organism>
<dbReference type="RefSeq" id="WP_377710035.1">
    <property type="nucleotide sequence ID" value="NZ_JBHSMP010000008.1"/>
</dbReference>
<accession>A0ABW0J5J8</accession>
<protein>
    <recommendedName>
        <fullName evidence="5">DUF4148 domain-containing protein</fullName>
    </recommendedName>
</protein>
<gene>
    <name evidence="3" type="ORF">ACFPTO_05610</name>
</gene>
<feature type="chain" id="PRO_5045653337" description="DUF4148 domain-containing protein" evidence="2">
    <location>
        <begin position="22"/>
        <end position="89"/>
    </location>
</feature>
<evidence type="ECO:0000256" key="2">
    <source>
        <dbReference type="SAM" id="SignalP"/>
    </source>
</evidence>
<feature type="region of interest" description="Disordered" evidence="1">
    <location>
        <begin position="67"/>
        <end position="89"/>
    </location>
</feature>